<accession>A0A6J4CYE8</accession>
<protein>
    <submittedName>
        <fullName evidence="1">DUF4043 family protein</fullName>
    </submittedName>
</protein>
<dbReference type="RefSeq" id="WP_143433453.1">
    <property type="nucleotide sequence ID" value="NZ_AP019774.1"/>
</dbReference>
<proteinExistence type="predicted"/>
<dbReference type="Proteomes" id="UP000317935">
    <property type="component" value="Chromosome"/>
</dbReference>
<organism evidence="1 2">
    <name type="scientific">Helicobacter suis</name>
    <dbReference type="NCBI Taxonomy" id="104628"/>
    <lineage>
        <taxon>Bacteria</taxon>
        <taxon>Pseudomonadati</taxon>
        <taxon>Campylobacterota</taxon>
        <taxon>Epsilonproteobacteria</taxon>
        <taxon>Campylobacterales</taxon>
        <taxon>Helicobacteraceae</taxon>
        <taxon>Helicobacter</taxon>
    </lineage>
</organism>
<evidence type="ECO:0000313" key="1">
    <source>
        <dbReference type="EMBL" id="BCD70401.1"/>
    </source>
</evidence>
<reference evidence="1 2" key="1">
    <citation type="submission" date="2019-06" db="EMBL/GenBank/DDBJ databases">
        <title>Complete genome sequence of Helicobacter suis SNTW101c.</title>
        <authorList>
            <person name="Rimbara E."/>
            <person name="Suzuki M."/>
            <person name="Matsui H."/>
            <person name="Nakamura M."/>
            <person name="Mori S."/>
            <person name="Shibayama K."/>
        </authorList>
    </citation>
    <scope>NUCLEOTIDE SEQUENCE [LARGE SCALE GENOMIC DNA]</scope>
    <source>
        <strain evidence="1 2">SNTW101c</strain>
    </source>
</reference>
<dbReference type="AlphaFoldDB" id="A0A6J4CYE8"/>
<dbReference type="Pfam" id="PF13252">
    <property type="entry name" value="Phage_capsid_3"/>
    <property type="match status" value="1"/>
</dbReference>
<evidence type="ECO:0000313" key="2">
    <source>
        <dbReference type="Proteomes" id="UP000317935"/>
    </source>
</evidence>
<name>A0A6J4CYE8_9HELI</name>
<dbReference type="InterPro" id="IPR025267">
    <property type="entry name" value="ORF017-like"/>
</dbReference>
<gene>
    <name evidence="1" type="ORF">SNTW_10460</name>
</gene>
<sequence>MALNLNNINIANWKNDPNVSVKIAEQIELASWAKSPFEPLTGRGSDRGVRTYLIDDVQPYRPRLKAQLSGSGVRGNTDFNANFDNLEILSQIIYPEVVGNAIKSEIKVYSALKHIDFVKEASDSLTEWIQAKRDRALVCALSNDFTNAVVCDKAEGYKTPQLKQSVRDFSKTITKDDTMNLRAIRRAIFQARAGVKHDNSQAFPIKPIRSEMVNNGGVVVQNYSYIILLDSYQVNQLKSDKEFQDLQKYAGVRGDKNALFSGIMGVVDNCPILDMGVWTSMNVGLLNSEVADEEFKANINTQNVSKITPPSSYAADTPVSIGALIGASALVLAGNSAINFYINESEDAGRKTICGVDRILAISKARFQAANNVPSVYNNTDFSVIGLFSAKI</sequence>
<dbReference type="EMBL" id="AP019774">
    <property type="protein sequence ID" value="BCD70401.1"/>
    <property type="molecule type" value="Genomic_DNA"/>
</dbReference>